<dbReference type="Pfam" id="PF08448">
    <property type="entry name" value="PAS_4"/>
    <property type="match status" value="1"/>
</dbReference>
<comment type="caution">
    <text evidence="4">The sequence shown here is derived from an EMBL/GenBank/DDBJ whole genome shotgun (WGS) entry which is preliminary data.</text>
</comment>
<dbReference type="SUPFAM" id="SSF55785">
    <property type="entry name" value="PYP-like sensor domain (PAS domain)"/>
    <property type="match status" value="1"/>
</dbReference>
<reference evidence="4 5" key="1">
    <citation type="submission" date="2019-09" db="EMBL/GenBank/DDBJ databases">
        <title>Genome sequence of Roseospira marina, one of the more divergent members of the non-sulfur purple photosynthetic bacterial family, the Rhodospirillaceae.</title>
        <authorList>
            <person name="Meyer T."/>
            <person name="Kyndt J."/>
        </authorList>
    </citation>
    <scope>NUCLEOTIDE SEQUENCE [LARGE SCALE GENOMIC DNA]</scope>
    <source>
        <strain evidence="4 5">DSM 15113</strain>
    </source>
</reference>
<dbReference type="PROSITE" id="PS51832">
    <property type="entry name" value="HD_GYP"/>
    <property type="match status" value="1"/>
</dbReference>
<dbReference type="PANTHER" id="PTHR45228:SF1">
    <property type="entry name" value="CYCLIC DI-GMP PHOSPHODIESTERASE TM_0186"/>
    <property type="match status" value="1"/>
</dbReference>
<dbReference type="SUPFAM" id="SSF109604">
    <property type="entry name" value="HD-domain/PDEase-like"/>
    <property type="match status" value="1"/>
</dbReference>
<dbReference type="RefSeq" id="WP_150060887.1">
    <property type="nucleotide sequence ID" value="NZ_JACHII010000003.1"/>
</dbReference>
<organism evidence="4 5">
    <name type="scientific">Roseospira marina</name>
    <dbReference type="NCBI Taxonomy" id="140057"/>
    <lineage>
        <taxon>Bacteria</taxon>
        <taxon>Pseudomonadati</taxon>
        <taxon>Pseudomonadota</taxon>
        <taxon>Alphaproteobacteria</taxon>
        <taxon>Rhodospirillales</taxon>
        <taxon>Rhodospirillaceae</taxon>
        <taxon>Roseospira</taxon>
    </lineage>
</organism>
<dbReference type="PROSITE" id="PS50112">
    <property type="entry name" value="PAS"/>
    <property type="match status" value="1"/>
</dbReference>
<dbReference type="InterPro" id="IPR052020">
    <property type="entry name" value="Cyclic_di-GMP/3'3'-cGAMP_PDE"/>
</dbReference>
<dbReference type="InterPro" id="IPR035965">
    <property type="entry name" value="PAS-like_dom_sf"/>
</dbReference>
<dbReference type="InterPro" id="IPR013656">
    <property type="entry name" value="PAS_4"/>
</dbReference>
<feature type="transmembrane region" description="Helical" evidence="1">
    <location>
        <begin position="25"/>
        <end position="45"/>
    </location>
</feature>
<keyword evidence="1" id="KW-0472">Membrane</keyword>
<evidence type="ECO:0000256" key="1">
    <source>
        <dbReference type="SAM" id="Phobius"/>
    </source>
</evidence>
<dbReference type="Pfam" id="PF13487">
    <property type="entry name" value="HD_5"/>
    <property type="match status" value="1"/>
</dbReference>
<dbReference type="Gene3D" id="1.10.3210.10">
    <property type="entry name" value="Hypothetical protein af1432"/>
    <property type="match status" value="1"/>
</dbReference>
<gene>
    <name evidence="4" type="ORF">F1188_02880</name>
</gene>
<feature type="domain" description="PAS" evidence="2">
    <location>
        <begin position="387"/>
        <end position="457"/>
    </location>
</feature>
<dbReference type="InterPro" id="IPR037522">
    <property type="entry name" value="HD_GYP_dom"/>
</dbReference>
<proteinExistence type="predicted"/>
<name>A0A5M6IF12_9PROT</name>
<dbReference type="Gene3D" id="3.30.450.20">
    <property type="entry name" value="PAS domain"/>
    <property type="match status" value="1"/>
</dbReference>
<accession>A0A5M6IF12</accession>
<dbReference type="Proteomes" id="UP000324065">
    <property type="component" value="Unassembled WGS sequence"/>
</dbReference>
<evidence type="ECO:0000313" key="4">
    <source>
        <dbReference type="EMBL" id="KAA5606876.1"/>
    </source>
</evidence>
<dbReference type="CDD" id="cd00130">
    <property type="entry name" value="PAS"/>
    <property type="match status" value="1"/>
</dbReference>
<evidence type="ECO:0000259" key="3">
    <source>
        <dbReference type="PROSITE" id="PS51832"/>
    </source>
</evidence>
<dbReference type="AlphaFoldDB" id="A0A5M6IF12"/>
<sequence length="711" mass="77101">MTASGSPSESSLAKHERAVRLRVRLALAGLMVLMAGGLALVLLFAQSERQRDRHMAQSRLNVVADSRTQAVMTWLDQQYSVLRGLAENQSVQLYITVIQLNDGAAETPDEVFAQETYLRTLLTATAERSGFAPTDGGAAALPANVRRTGEAGLALVSPDGTALIAATPDMPPVRGSVMAALGALPATEAGLIDLERSPHGLLRLGFTVPVFSQEGTGTQTDVVARVVGLRPVGAPFFATLEQPGATATTAETYLIRRRGNAIEYLTPLLDGSRPLEKSLAINTADLIDAEALADPGRFHVGRDYAATESFAVSRPISGTDWVLVHRIARAEALAAADARRTTLVVVLILTVTLMGAALVAVWRYGTSVRASDAAARFRASSQKFEALSAFLDVVSDSQPSPLFVATGQNVLTFGNRRAAEIMGVPKAELKGRSLIAMLGRDIGDVYAEINREVLEDGEVRTETNVFRDEDDRDIVWRSYHCPLTLDDDGTRGVLTSIDDLSELFQERTRREQNTVQLIETLVGLVDERDPDSAHQSRYVATVARTIAEEMGLDHAQIEASDQAARLVNIGKIRVPRDLLVKQGDLTDEERERIRTAMDSGPDMLKDIAFEAPVLETLRQINERVDGTGRPQGLMGGDILASAQAVAVANTFVALISPRAFRDGKSFEEAGDILMSEVGTRFDRRPVLSLLNYLSNKEGKTTWAYMAQTRLR</sequence>
<feature type="domain" description="HD-GYP" evidence="3">
    <location>
        <begin position="510"/>
        <end position="705"/>
    </location>
</feature>
<dbReference type="OrthoDB" id="9176789at2"/>
<dbReference type="InterPro" id="IPR000014">
    <property type="entry name" value="PAS"/>
</dbReference>
<dbReference type="EMBL" id="VWPJ01000002">
    <property type="protein sequence ID" value="KAA5606876.1"/>
    <property type="molecule type" value="Genomic_DNA"/>
</dbReference>
<keyword evidence="1" id="KW-1133">Transmembrane helix</keyword>
<evidence type="ECO:0000313" key="5">
    <source>
        <dbReference type="Proteomes" id="UP000324065"/>
    </source>
</evidence>
<evidence type="ECO:0000259" key="2">
    <source>
        <dbReference type="PROSITE" id="PS50112"/>
    </source>
</evidence>
<keyword evidence="1" id="KW-0812">Transmembrane</keyword>
<feature type="transmembrane region" description="Helical" evidence="1">
    <location>
        <begin position="343"/>
        <end position="362"/>
    </location>
</feature>
<keyword evidence="5" id="KW-1185">Reference proteome</keyword>
<dbReference type="PANTHER" id="PTHR45228">
    <property type="entry name" value="CYCLIC DI-GMP PHOSPHODIESTERASE TM_0186-RELATED"/>
    <property type="match status" value="1"/>
</dbReference>
<protein>
    <submittedName>
        <fullName evidence="4">PAS domain-containing protein</fullName>
    </submittedName>
</protein>
<dbReference type="NCBIfam" id="TIGR00229">
    <property type="entry name" value="sensory_box"/>
    <property type="match status" value="1"/>
</dbReference>